<dbReference type="InParanoid" id="A0A1S0UJQ5"/>
<evidence type="ECO:0000313" key="2">
    <source>
        <dbReference type="EMBL" id="EJD75598.1"/>
    </source>
</evidence>
<keyword evidence="1" id="KW-0732">Signal</keyword>
<feature type="signal peptide" evidence="1">
    <location>
        <begin position="1"/>
        <end position="22"/>
    </location>
</feature>
<feature type="chain" id="PRO_5010170805" description="IgGFc-binding protein N-terminal domain-containing protein" evidence="1">
    <location>
        <begin position="23"/>
        <end position="553"/>
    </location>
</feature>
<dbReference type="EMBL" id="JH712122">
    <property type="protein sequence ID" value="EJD75598.1"/>
    <property type="molecule type" value="Genomic_DNA"/>
</dbReference>
<dbReference type="OMA" id="ADYKAMS"/>
<name>A0A1S0UJQ5_LOALO</name>
<proteinExistence type="predicted"/>
<organism evidence="2">
    <name type="scientific">Loa loa</name>
    <name type="common">Eye worm</name>
    <name type="synonym">Filaria loa</name>
    <dbReference type="NCBI Taxonomy" id="7209"/>
    <lineage>
        <taxon>Eukaryota</taxon>
        <taxon>Metazoa</taxon>
        <taxon>Ecdysozoa</taxon>
        <taxon>Nematoda</taxon>
        <taxon>Chromadorea</taxon>
        <taxon>Rhabditida</taxon>
        <taxon>Spirurina</taxon>
        <taxon>Spiruromorpha</taxon>
        <taxon>Filarioidea</taxon>
        <taxon>Onchocercidae</taxon>
        <taxon>Loa</taxon>
    </lineage>
</organism>
<dbReference type="FunCoup" id="A0A1S0UJQ5">
    <property type="interactions" value="132"/>
</dbReference>
<reference evidence="2" key="1">
    <citation type="submission" date="2012-04" db="EMBL/GenBank/DDBJ databases">
        <title>The Genome Sequence of Loa loa.</title>
        <authorList>
            <consortium name="The Broad Institute Genome Sequencing Platform"/>
            <consortium name="Broad Institute Genome Sequencing Center for Infectious Disease"/>
            <person name="Nutman T.B."/>
            <person name="Fink D.L."/>
            <person name="Russ C."/>
            <person name="Young S."/>
            <person name="Zeng Q."/>
            <person name="Gargeya S."/>
            <person name="Alvarado L."/>
            <person name="Berlin A."/>
            <person name="Chapman S.B."/>
            <person name="Chen Z."/>
            <person name="Freedman E."/>
            <person name="Gellesch M."/>
            <person name="Goldberg J."/>
            <person name="Griggs A."/>
            <person name="Gujja S."/>
            <person name="Heilman E.R."/>
            <person name="Heiman D."/>
            <person name="Howarth C."/>
            <person name="Mehta T."/>
            <person name="Neiman D."/>
            <person name="Pearson M."/>
            <person name="Roberts A."/>
            <person name="Saif S."/>
            <person name="Shea T."/>
            <person name="Shenoy N."/>
            <person name="Sisk P."/>
            <person name="Stolte C."/>
            <person name="Sykes S."/>
            <person name="White J."/>
            <person name="Yandava C."/>
            <person name="Haas B."/>
            <person name="Henn M.R."/>
            <person name="Nusbaum C."/>
            <person name="Birren B."/>
        </authorList>
    </citation>
    <scope>NUCLEOTIDE SEQUENCE [LARGE SCALE GENOMIC DNA]</scope>
</reference>
<dbReference type="KEGG" id="loa:LOAG_17278"/>
<sequence length="553" mass="61108">MACYIWQTIFAASCLVRVGVSGMDTYGREFIFVYPPNNSGSSRMNATLNIINPDTKQSATVTVEYPEFGTIGEKITARRCTATLVVKVLSSAMFKFNNSVILDNINDGLHLYEDARIVVHSTTPITLIAHNVDVSGARDSFLVLPISMAGNHYAFALPSSSLSGSTMVYFIPVKAELNQQITINLIRKASSRSYKHAVQVDKVLAFSLSGESVTFWAHSNFTFVIVAAVRGLPTVKGSNVFDFGCFMPSSVPTMDCDKLSVKDNHIVPLLTGKYHMLTPVFVECESVGISIHGSNKVIKMKRLISTFVETSNPMVFDEYGNIAAISTKTMLNVIRYGGYNIGVLNYEEGGYLHEIPAVSQFISGMIPVIVPSESNQVTVIADYKAMSSAFFDGETSLSFAVLPFLNSSLYYASGSISSGFHFFYADGLYIMFVTGRTNNSAYGFVPAFNSRKAIKMDSATTSFPEFLSESTIMLQQAVTTSSVQMFILNENTFTTKHTPYTRCIRGKSNRNVSNKGVSSCVSMEYTLFKKYFYASEISERFLEYFYKDEVEIS</sequence>
<evidence type="ECO:0008006" key="3">
    <source>
        <dbReference type="Google" id="ProtNLM"/>
    </source>
</evidence>
<dbReference type="RefSeq" id="XP_020306451.1">
    <property type="nucleotide sequence ID" value="XM_020449938.1"/>
</dbReference>
<dbReference type="GeneID" id="9939648"/>
<dbReference type="OrthoDB" id="5845376at2759"/>
<dbReference type="CTD" id="9939648"/>
<evidence type="ECO:0000256" key="1">
    <source>
        <dbReference type="SAM" id="SignalP"/>
    </source>
</evidence>
<dbReference type="AlphaFoldDB" id="A0A1S0UJQ5"/>
<protein>
    <recommendedName>
        <fullName evidence="3">IgGFc-binding protein N-terminal domain-containing protein</fullName>
    </recommendedName>
</protein>
<gene>
    <name evidence="2" type="ORF">LOAG_17278</name>
</gene>
<accession>A0A1S0UJQ5</accession>